<keyword evidence="1" id="KW-0812">Transmembrane</keyword>
<keyword evidence="1" id="KW-0472">Membrane</keyword>
<feature type="transmembrane region" description="Helical" evidence="1">
    <location>
        <begin position="7"/>
        <end position="27"/>
    </location>
</feature>
<name>A0A9P9IWL8_9HYPO</name>
<organism evidence="2 3">
    <name type="scientific">Dactylonectria estremocensis</name>
    <dbReference type="NCBI Taxonomy" id="1079267"/>
    <lineage>
        <taxon>Eukaryota</taxon>
        <taxon>Fungi</taxon>
        <taxon>Dikarya</taxon>
        <taxon>Ascomycota</taxon>
        <taxon>Pezizomycotina</taxon>
        <taxon>Sordariomycetes</taxon>
        <taxon>Hypocreomycetidae</taxon>
        <taxon>Hypocreales</taxon>
        <taxon>Nectriaceae</taxon>
        <taxon>Dactylonectria</taxon>
    </lineage>
</organism>
<feature type="transmembrane region" description="Helical" evidence="1">
    <location>
        <begin position="100"/>
        <end position="117"/>
    </location>
</feature>
<evidence type="ECO:0008006" key="4">
    <source>
        <dbReference type="Google" id="ProtNLM"/>
    </source>
</evidence>
<protein>
    <recommendedName>
        <fullName evidence="4">Transmembrane protein</fullName>
    </recommendedName>
</protein>
<sequence>MEITGIVFVVWFNLNFVFDLVWLFWAVDSSATPVPAPTPMPTGYIAGRVVSVFTGLRGSWIVVTAQAEFRQWGVWASRGSSVAPRSEHVELPPRTFTWDLAGRVWSLGGGIFIWLGLSNCKK</sequence>
<evidence type="ECO:0000313" key="3">
    <source>
        <dbReference type="Proteomes" id="UP000717696"/>
    </source>
</evidence>
<reference evidence="2" key="1">
    <citation type="journal article" date="2021" name="Nat. Commun.">
        <title>Genetic determinants of endophytism in the Arabidopsis root mycobiome.</title>
        <authorList>
            <person name="Mesny F."/>
            <person name="Miyauchi S."/>
            <person name="Thiergart T."/>
            <person name="Pickel B."/>
            <person name="Atanasova L."/>
            <person name="Karlsson M."/>
            <person name="Huettel B."/>
            <person name="Barry K.W."/>
            <person name="Haridas S."/>
            <person name="Chen C."/>
            <person name="Bauer D."/>
            <person name="Andreopoulos W."/>
            <person name="Pangilinan J."/>
            <person name="LaButti K."/>
            <person name="Riley R."/>
            <person name="Lipzen A."/>
            <person name="Clum A."/>
            <person name="Drula E."/>
            <person name="Henrissat B."/>
            <person name="Kohler A."/>
            <person name="Grigoriev I.V."/>
            <person name="Martin F.M."/>
            <person name="Hacquard S."/>
        </authorList>
    </citation>
    <scope>NUCLEOTIDE SEQUENCE</scope>
    <source>
        <strain evidence="2">MPI-CAGE-AT-0021</strain>
    </source>
</reference>
<evidence type="ECO:0000313" key="2">
    <source>
        <dbReference type="EMBL" id="KAH7133384.1"/>
    </source>
</evidence>
<keyword evidence="1" id="KW-1133">Transmembrane helix</keyword>
<dbReference type="AlphaFoldDB" id="A0A9P9IWL8"/>
<comment type="caution">
    <text evidence="2">The sequence shown here is derived from an EMBL/GenBank/DDBJ whole genome shotgun (WGS) entry which is preliminary data.</text>
</comment>
<dbReference type="Proteomes" id="UP000717696">
    <property type="component" value="Unassembled WGS sequence"/>
</dbReference>
<accession>A0A9P9IWL8</accession>
<evidence type="ECO:0000256" key="1">
    <source>
        <dbReference type="SAM" id="Phobius"/>
    </source>
</evidence>
<keyword evidence="3" id="KW-1185">Reference proteome</keyword>
<gene>
    <name evidence="2" type="ORF">B0J13DRAFT_562267</name>
</gene>
<dbReference type="EMBL" id="JAGMUU010000018">
    <property type="protein sequence ID" value="KAH7133384.1"/>
    <property type="molecule type" value="Genomic_DNA"/>
</dbReference>
<proteinExistence type="predicted"/>